<sequence length="121" mass="13817">MKSLKNYKKLQASSLMESVIATAIIAICVIMATIVFVNVFKTGHSTAFFEGSQEIQTIIHKLKEQQQVTDDMYTYPNFTIEQKVTNYESLPNLKHVQLALTVNQKRKIVHCLINVKENDVE</sequence>
<dbReference type="RefSeq" id="WP_187563081.1">
    <property type="nucleotide sequence ID" value="NZ_JACGWS010000009.1"/>
</dbReference>
<organism evidence="2 3">
    <name type="scientific">Kordia aestuariivivens</name>
    <dbReference type="NCBI Taxonomy" id="2759037"/>
    <lineage>
        <taxon>Bacteria</taxon>
        <taxon>Pseudomonadati</taxon>
        <taxon>Bacteroidota</taxon>
        <taxon>Flavobacteriia</taxon>
        <taxon>Flavobacteriales</taxon>
        <taxon>Flavobacteriaceae</taxon>
        <taxon>Kordia</taxon>
    </lineage>
</organism>
<gene>
    <name evidence="2" type="ORF">H2O64_15290</name>
</gene>
<keyword evidence="1" id="KW-1133">Transmembrane helix</keyword>
<evidence type="ECO:0008006" key="4">
    <source>
        <dbReference type="Google" id="ProtNLM"/>
    </source>
</evidence>
<evidence type="ECO:0000256" key="1">
    <source>
        <dbReference type="SAM" id="Phobius"/>
    </source>
</evidence>
<comment type="caution">
    <text evidence="2">The sequence shown here is derived from an EMBL/GenBank/DDBJ whole genome shotgun (WGS) entry which is preliminary data.</text>
</comment>
<feature type="transmembrane region" description="Helical" evidence="1">
    <location>
        <begin position="20"/>
        <end position="40"/>
    </location>
</feature>
<dbReference type="Proteomes" id="UP000619238">
    <property type="component" value="Unassembled WGS sequence"/>
</dbReference>
<evidence type="ECO:0000313" key="3">
    <source>
        <dbReference type="Proteomes" id="UP000619238"/>
    </source>
</evidence>
<reference evidence="2 3" key="1">
    <citation type="submission" date="2020-07" db="EMBL/GenBank/DDBJ databases">
        <title>Description of Kordia aestuariivivens sp. nov., isolated from a tidal flat.</title>
        <authorList>
            <person name="Park S."/>
            <person name="Yoon J.-H."/>
        </authorList>
    </citation>
    <scope>NUCLEOTIDE SEQUENCE [LARGE SCALE GENOMIC DNA]</scope>
    <source>
        <strain evidence="2 3">YSTF-M3</strain>
    </source>
</reference>
<keyword evidence="1" id="KW-0812">Transmembrane</keyword>
<evidence type="ECO:0000313" key="2">
    <source>
        <dbReference type="EMBL" id="MBC8756041.1"/>
    </source>
</evidence>
<name>A0ABR7QBT9_9FLAO</name>
<proteinExistence type="predicted"/>
<dbReference type="EMBL" id="JACGWS010000009">
    <property type="protein sequence ID" value="MBC8756041.1"/>
    <property type="molecule type" value="Genomic_DNA"/>
</dbReference>
<protein>
    <recommendedName>
        <fullName evidence="4">Type II secretion system protein</fullName>
    </recommendedName>
</protein>
<accession>A0ABR7QBT9</accession>
<keyword evidence="3" id="KW-1185">Reference proteome</keyword>
<keyword evidence="1" id="KW-0472">Membrane</keyword>